<reference evidence="5" key="2">
    <citation type="submission" date="2020-09" db="EMBL/GenBank/DDBJ databases">
        <authorList>
            <person name="Sun Q."/>
            <person name="Ohkuma M."/>
        </authorList>
    </citation>
    <scope>NUCLEOTIDE SEQUENCE</scope>
    <source>
        <strain evidence="5">JCM 5069</strain>
    </source>
</reference>
<comment type="cofactor">
    <cofactor evidence="1">
        <name>pyridoxal 5'-phosphate</name>
        <dbReference type="ChEBI" id="CHEBI:597326"/>
    </cofactor>
</comment>
<sequence>MKSSGMPPRSAGIDEHVLDHARRAVARHLAPTPLIPFHAAGLSVPVHLKYEGAQPTGSFKVRGAVSALSAYAAQGVRVVTASAGNHALGIAHASRLLGVDATVVVPKNASRAKLRALGGYPVDLVREGDDYDGAERHALALAAQGMTYVSAYNNPYVIAGQSTLVGEVARELAGDFTIVVPTGAGGLVAGVALGARREPRDIRVVGVESDACHALSAAVAAGHVVPVPIGDTIADGLVGNIEPDSLTPLVIRECGTPLVYVDEAAIRRSVREFAVSAGLVAEGSSAAALAALRAGLVPTDRPVVLVVSGRNIAPDLLADLLARQDRHGG</sequence>
<evidence type="ECO:0000256" key="3">
    <source>
        <dbReference type="ARBA" id="ARBA00023239"/>
    </source>
</evidence>
<dbReference type="GO" id="GO:0004794">
    <property type="term" value="F:threonine deaminase activity"/>
    <property type="evidence" value="ECO:0007669"/>
    <property type="project" value="TreeGrafter"/>
</dbReference>
<dbReference type="GO" id="GO:0006565">
    <property type="term" value="P:L-serine catabolic process"/>
    <property type="evidence" value="ECO:0007669"/>
    <property type="project" value="TreeGrafter"/>
</dbReference>
<feature type="domain" description="Tryptophan synthase beta chain-like PALP" evidence="4">
    <location>
        <begin position="27"/>
        <end position="309"/>
    </location>
</feature>
<keyword evidence="3" id="KW-0456">Lyase</keyword>
<keyword evidence="6" id="KW-1185">Reference proteome</keyword>
<dbReference type="AlphaFoldDB" id="A0A919KT21"/>
<dbReference type="PANTHER" id="PTHR48078">
    <property type="entry name" value="THREONINE DEHYDRATASE, MITOCHONDRIAL-RELATED"/>
    <property type="match status" value="1"/>
</dbReference>
<dbReference type="Proteomes" id="UP000603708">
    <property type="component" value="Unassembled WGS sequence"/>
</dbReference>
<comment type="caution">
    <text evidence="5">The sequence shown here is derived from an EMBL/GenBank/DDBJ whole genome shotgun (WGS) entry which is preliminary data.</text>
</comment>
<dbReference type="GO" id="GO:0006567">
    <property type="term" value="P:L-threonine catabolic process"/>
    <property type="evidence" value="ECO:0007669"/>
    <property type="project" value="TreeGrafter"/>
</dbReference>
<organism evidence="5 6">
    <name type="scientific">Streptomyces sulfonofaciens</name>
    <dbReference type="NCBI Taxonomy" id="68272"/>
    <lineage>
        <taxon>Bacteria</taxon>
        <taxon>Bacillati</taxon>
        <taxon>Actinomycetota</taxon>
        <taxon>Actinomycetes</taxon>
        <taxon>Kitasatosporales</taxon>
        <taxon>Streptomycetaceae</taxon>
        <taxon>Streptomyces</taxon>
    </lineage>
</organism>
<dbReference type="EMBL" id="BNCD01000002">
    <property type="protein sequence ID" value="GHH71337.1"/>
    <property type="molecule type" value="Genomic_DNA"/>
</dbReference>
<dbReference type="Pfam" id="PF00291">
    <property type="entry name" value="PALP"/>
    <property type="match status" value="1"/>
</dbReference>
<keyword evidence="2" id="KW-0663">Pyridoxal phosphate</keyword>
<dbReference type="Gene3D" id="3.40.50.1100">
    <property type="match status" value="2"/>
</dbReference>
<dbReference type="GO" id="GO:0003941">
    <property type="term" value="F:L-serine ammonia-lyase activity"/>
    <property type="evidence" value="ECO:0007669"/>
    <property type="project" value="TreeGrafter"/>
</dbReference>
<evidence type="ECO:0000259" key="4">
    <source>
        <dbReference type="Pfam" id="PF00291"/>
    </source>
</evidence>
<gene>
    <name evidence="5" type="ORF">GCM10018793_06340</name>
</gene>
<dbReference type="InterPro" id="IPR036052">
    <property type="entry name" value="TrpB-like_PALP_sf"/>
</dbReference>
<reference evidence="5" key="1">
    <citation type="journal article" date="2014" name="Int. J. Syst. Evol. Microbiol.">
        <title>Complete genome sequence of Corynebacterium casei LMG S-19264T (=DSM 44701T), isolated from a smear-ripened cheese.</title>
        <authorList>
            <consortium name="US DOE Joint Genome Institute (JGI-PGF)"/>
            <person name="Walter F."/>
            <person name="Albersmeier A."/>
            <person name="Kalinowski J."/>
            <person name="Ruckert C."/>
        </authorList>
    </citation>
    <scope>NUCLEOTIDE SEQUENCE</scope>
    <source>
        <strain evidence="5">JCM 5069</strain>
    </source>
</reference>
<dbReference type="SUPFAM" id="SSF53686">
    <property type="entry name" value="Tryptophan synthase beta subunit-like PLP-dependent enzymes"/>
    <property type="match status" value="1"/>
</dbReference>
<dbReference type="GO" id="GO:0009097">
    <property type="term" value="P:isoleucine biosynthetic process"/>
    <property type="evidence" value="ECO:0007669"/>
    <property type="project" value="TreeGrafter"/>
</dbReference>
<proteinExistence type="predicted"/>
<evidence type="ECO:0000256" key="1">
    <source>
        <dbReference type="ARBA" id="ARBA00001933"/>
    </source>
</evidence>
<dbReference type="InterPro" id="IPR050147">
    <property type="entry name" value="Ser/Thr_Dehydratase"/>
</dbReference>
<protein>
    <submittedName>
        <fullName evidence="5">Serine/threonine dehydratase</fullName>
    </submittedName>
</protein>
<evidence type="ECO:0000313" key="5">
    <source>
        <dbReference type="EMBL" id="GHH71337.1"/>
    </source>
</evidence>
<dbReference type="PANTHER" id="PTHR48078:SF6">
    <property type="entry name" value="L-THREONINE DEHYDRATASE CATABOLIC TDCB"/>
    <property type="match status" value="1"/>
</dbReference>
<dbReference type="InterPro" id="IPR001926">
    <property type="entry name" value="TrpB-like_PALP"/>
</dbReference>
<evidence type="ECO:0000313" key="6">
    <source>
        <dbReference type="Proteomes" id="UP000603708"/>
    </source>
</evidence>
<name>A0A919KT21_9ACTN</name>
<evidence type="ECO:0000256" key="2">
    <source>
        <dbReference type="ARBA" id="ARBA00022898"/>
    </source>
</evidence>
<dbReference type="RefSeq" id="WP_189929331.1">
    <property type="nucleotide sequence ID" value="NZ_BNCD01000002.1"/>
</dbReference>
<accession>A0A919KT21</accession>